<sequence>MQEQHQHFTRIGVLRKFYYKKKEKKKDDITMLIGYESGQIVFWDLKTKNADYRCQSDVPLRSISWHHEGKQFMCSHTDGSLSTWTVRQVKPTNVTHPHEKASSIKPEEVCYLII</sequence>
<name>A0A833S419_9HYME</name>
<dbReference type="AlphaFoldDB" id="A0A833S419"/>
<dbReference type="GO" id="GO:0031201">
    <property type="term" value="C:SNARE complex"/>
    <property type="evidence" value="ECO:0007669"/>
    <property type="project" value="TreeGrafter"/>
</dbReference>
<evidence type="ECO:0000313" key="2">
    <source>
        <dbReference type="Proteomes" id="UP000655588"/>
    </source>
</evidence>
<dbReference type="Gene3D" id="2.130.10.10">
    <property type="entry name" value="YVTN repeat-like/Quinoprotein amine dehydrogenase"/>
    <property type="match status" value="1"/>
</dbReference>
<dbReference type="GO" id="GO:0005096">
    <property type="term" value="F:GTPase activator activity"/>
    <property type="evidence" value="ECO:0007669"/>
    <property type="project" value="TreeGrafter"/>
</dbReference>
<dbReference type="GO" id="GO:0019905">
    <property type="term" value="F:syntaxin binding"/>
    <property type="evidence" value="ECO:0007669"/>
    <property type="project" value="TreeGrafter"/>
</dbReference>
<dbReference type="EMBL" id="WNWW01000216">
    <property type="protein sequence ID" value="KAF3428401.1"/>
    <property type="molecule type" value="Genomic_DNA"/>
</dbReference>
<dbReference type="GO" id="GO:0045159">
    <property type="term" value="F:myosin II binding"/>
    <property type="evidence" value="ECO:0007669"/>
    <property type="project" value="TreeGrafter"/>
</dbReference>
<dbReference type="Proteomes" id="UP000655588">
    <property type="component" value="Unassembled WGS sequence"/>
</dbReference>
<dbReference type="GO" id="GO:0006887">
    <property type="term" value="P:exocytosis"/>
    <property type="evidence" value="ECO:0007669"/>
    <property type="project" value="TreeGrafter"/>
</dbReference>
<evidence type="ECO:0000313" key="1">
    <source>
        <dbReference type="EMBL" id="KAF3428401.1"/>
    </source>
</evidence>
<dbReference type="InterPro" id="IPR015943">
    <property type="entry name" value="WD40/YVTN_repeat-like_dom_sf"/>
</dbReference>
<reference evidence="1" key="1">
    <citation type="submission" date="2019-11" db="EMBL/GenBank/DDBJ databases">
        <title>The nuclear and mitochondrial genomes of Frieseomelitta varia - a highly eusocial stingless bee (Meliponini) with a permanently sterile worker caste.</title>
        <authorList>
            <person name="Freitas F.C.P."/>
            <person name="Lourenco A.P."/>
            <person name="Nunes F.M.F."/>
            <person name="Paschoal A.R."/>
            <person name="Abreu F.C.P."/>
            <person name="Barbin F.O."/>
            <person name="Bataglia L."/>
            <person name="Cardoso-Junior C.A.M."/>
            <person name="Cervoni M.S."/>
            <person name="Silva S.R."/>
            <person name="Dalarmi F."/>
            <person name="Del Lama M.A."/>
            <person name="Depintor T.S."/>
            <person name="Ferreira K.M."/>
            <person name="Goria P.S."/>
            <person name="Jaskot M.C."/>
            <person name="Lago D.C."/>
            <person name="Luna-Lucena D."/>
            <person name="Moda L.M."/>
            <person name="Nascimento L."/>
            <person name="Pedrino M."/>
            <person name="Rabico F.O."/>
            <person name="Sanches F.C."/>
            <person name="Santos D.E."/>
            <person name="Santos C.G."/>
            <person name="Vieira J."/>
            <person name="Lopes T.F."/>
            <person name="Barchuk A.R."/>
            <person name="Hartfelder K."/>
            <person name="Simoes Z.L.P."/>
            <person name="Bitondi M.M.G."/>
            <person name="Pinheiro D.G."/>
        </authorList>
    </citation>
    <scope>NUCLEOTIDE SEQUENCE</scope>
    <source>
        <strain evidence="1">USP_RPSP 00005682</strain>
        <tissue evidence="1">Whole individual</tissue>
    </source>
</reference>
<dbReference type="PANTHER" id="PTHR10241">
    <property type="entry name" value="LETHAL 2 GIANT LARVAE PROTEIN"/>
    <property type="match status" value="1"/>
</dbReference>
<organism evidence="1 2">
    <name type="scientific">Frieseomelitta varia</name>
    <dbReference type="NCBI Taxonomy" id="561572"/>
    <lineage>
        <taxon>Eukaryota</taxon>
        <taxon>Metazoa</taxon>
        <taxon>Ecdysozoa</taxon>
        <taxon>Arthropoda</taxon>
        <taxon>Hexapoda</taxon>
        <taxon>Insecta</taxon>
        <taxon>Pterygota</taxon>
        <taxon>Neoptera</taxon>
        <taxon>Endopterygota</taxon>
        <taxon>Hymenoptera</taxon>
        <taxon>Apocrita</taxon>
        <taxon>Aculeata</taxon>
        <taxon>Apoidea</taxon>
        <taxon>Anthophila</taxon>
        <taxon>Apidae</taxon>
        <taxon>Frieseomelitta</taxon>
    </lineage>
</organism>
<gene>
    <name evidence="1" type="ORF">E2986_11643</name>
</gene>
<dbReference type="GO" id="GO:0005886">
    <property type="term" value="C:plasma membrane"/>
    <property type="evidence" value="ECO:0007669"/>
    <property type="project" value="TreeGrafter"/>
</dbReference>
<proteinExistence type="predicted"/>
<comment type="caution">
    <text evidence="1">The sequence shown here is derived from an EMBL/GenBank/DDBJ whole genome shotgun (WGS) entry which is preliminary data.</text>
</comment>
<keyword evidence="2" id="KW-1185">Reference proteome</keyword>
<dbReference type="PANTHER" id="PTHR10241:SF25">
    <property type="entry name" value="TOMOSYN, ISOFORM C"/>
    <property type="match status" value="1"/>
</dbReference>
<dbReference type="SUPFAM" id="SSF117289">
    <property type="entry name" value="Nucleoporin domain"/>
    <property type="match status" value="1"/>
</dbReference>
<protein>
    <submittedName>
        <fullName evidence="1">Uncharacterized protein</fullName>
    </submittedName>
</protein>
<accession>A0A833S419</accession>
<dbReference type="GO" id="GO:0006893">
    <property type="term" value="P:Golgi to plasma membrane transport"/>
    <property type="evidence" value="ECO:0007669"/>
    <property type="project" value="TreeGrafter"/>
</dbReference>